<dbReference type="Pfam" id="PF01039">
    <property type="entry name" value="Carboxyl_trans"/>
    <property type="match status" value="1"/>
</dbReference>
<feature type="domain" description="CoA carboxyltransferase C-terminal" evidence="2">
    <location>
        <begin position="257"/>
        <end position="506"/>
    </location>
</feature>
<dbReference type="InterPro" id="IPR034733">
    <property type="entry name" value="AcCoA_carboxyl_beta"/>
</dbReference>
<dbReference type="InterPro" id="IPR011762">
    <property type="entry name" value="COA_CT_N"/>
</dbReference>
<dbReference type="SUPFAM" id="SSF52096">
    <property type="entry name" value="ClpP/crotonase"/>
    <property type="match status" value="2"/>
</dbReference>
<dbReference type="Gene3D" id="3.90.226.10">
    <property type="entry name" value="2-enoyl-CoA Hydratase, Chain A, domain 1"/>
    <property type="match status" value="2"/>
</dbReference>
<protein>
    <submittedName>
        <fullName evidence="3">Propionyl-CoA carboxylase</fullName>
    </submittedName>
</protein>
<dbReference type="InterPro" id="IPR029045">
    <property type="entry name" value="ClpP/crotonase-like_dom_sf"/>
</dbReference>
<organism evidence="3 4">
    <name type="scientific">Candidatus Desulfacyla euxinica</name>
    <dbReference type="NCBI Taxonomy" id="2841693"/>
    <lineage>
        <taxon>Bacteria</taxon>
        <taxon>Deltaproteobacteria</taxon>
        <taxon>Candidatus Desulfacyla</taxon>
    </lineage>
</organism>
<dbReference type="PROSITE" id="PS50989">
    <property type="entry name" value="COA_CT_CTER"/>
    <property type="match status" value="1"/>
</dbReference>
<comment type="caution">
    <text evidence="3">The sequence shown here is derived from an EMBL/GenBank/DDBJ whole genome shotgun (WGS) entry which is preliminary data.</text>
</comment>
<dbReference type="Proteomes" id="UP000650524">
    <property type="component" value="Unassembled WGS sequence"/>
</dbReference>
<dbReference type="InterPro" id="IPR011763">
    <property type="entry name" value="COA_CT_C"/>
</dbReference>
<evidence type="ECO:0000259" key="1">
    <source>
        <dbReference type="PROSITE" id="PS50980"/>
    </source>
</evidence>
<dbReference type="GO" id="GO:0004658">
    <property type="term" value="F:propionyl-CoA carboxylase activity"/>
    <property type="evidence" value="ECO:0007669"/>
    <property type="project" value="TreeGrafter"/>
</dbReference>
<proteinExistence type="predicted"/>
<gene>
    <name evidence="3" type="ORF">H8E19_17855</name>
</gene>
<name>A0A8J6TAH2_9DELT</name>
<feature type="domain" description="CoA carboxyltransferase N-terminal" evidence="1">
    <location>
        <begin position="5"/>
        <end position="189"/>
    </location>
</feature>
<accession>A0A8J6TAH2</accession>
<evidence type="ECO:0000259" key="2">
    <source>
        <dbReference type="PROSITE" id="PS50989"/>
    </source>
</evidence>
<dbReference type="PANTHER" id="PTHR43842:SF2">
    <property type="entry name" value="PROPIONYL-COA CARBOXYLASE BETA CHAIN, MITOCHONDRIAL"/>
    <property type="match status" value="1"/>
</dbReference>
<evidence type="ECO:0000313" key="3">
    <source>
        <dbReference type="EMBL" id="MBC8179271.1"/>
    </source>
</evidence>
<reference evidence="3 4" key="1">
    <citation type="submission" date="2020-08" db="EMBL/GenBank/DDBJ databases">
        <title>Bridging the membrane lipid divide: bacteria of the FCB group superphylum have the potential to synthesize archaeal ether lipids.</title>
        <authorList>
            <person name="Villanueva L."/>
            <person name="Von Meijenfeldt F.A.B."/>
            <person name="Westbye A.B."/>
            <person name="Yadav S."/>
            <person name="Hopmans E.C."/>
            <person name="Dutilh B.E."/>
            <person name="Sinninghe Damste J.S."/>
        </authorList>
    </citation>
    <scope>NUCLEOTIDE SEQUENCE [LARGE SCALE GENOMIC DNA]</scope>
    <source>
        <strain evidence="3">NIOZ-UU27</strain>
    </source>
</reference>
<dbReference type="AlphaFoldDB" id="A0A8J6TAH2"/>
<dbReference type="PANTHER" id="PTHR43842">
    <property type="entry name" value="PROPIONYL-COA CARBOXYLASE BETA CHAIN"/>
    <property type="match status" value="1"/>
</dbReference>
<dbReference type="InterPro" id="IPR051047">
    <property type="entry name" value="AccD/PCCB"/>
</dbReference>
<dbReference type="PROSITE" id="PS50980">
    <property type="entry name" value="COA_CT_NTER"/>
    <property type="match status" value="1"/>
</dbReference>
<evidence type="ECO:0000313" key="4">
    <source>
        <dbReference type="Proteomes" id="UP000650524"/>
    </source>
</evidence>
<sequence>MGKWMDGYLEKLVKVREENAGGGGEKRVELQHKLGKLTARERIDILTDPGTFEELGSVVREFKLPGDEEGKPSPADGVVMGLAQVNGRQIMVYSLDFTVMSGAIGDQGVWKIAELIRMAGQEQVPIIGIFDSAGSRLDFRNGFVGLHGMGSLIRDYCLYSGVIPRIALVLGPCTGPLAQVPVLSDFLIMNASTGFLWMGGEIESDDAGSAEFHMEKSGQCDLVAESDQEALNMAKEILQFIPQNCWERPEMLKTGDDPERAEEALLDIMPENPKFTYDMHEVIDLIVDNGEFFEIQEDFAPNMIVGFARFDGLVAGIAASNPDELSGIMEPDSSDKYDRFIMFLDAFSIPLITISDTTAFPPGDKWERMGVIRHGAKNLHGYSHLTNPKVSIVLRRSYGGSNIVMGCSKMGPDFIYAWPTTEFAPTGPEMIVHAVFHKQLAKAKEDGNYDDVYNFFLNILKKEFSVMTFGKLYTTWYTVNEVIDPRETRSRIVKALHATLNKKEKMPEKRRYIKPA</sequence>
<dbReference type="EMBL" id="JACNJD010000365">
    <property type="protein sequence ID" value="MBC8179271.1"/>
    <property type="molecule type" value="Genomic_DNA"/>
</dbReference>